<proteinExistence type="predicted"/>
<evidence type="ECO:0000259" key="3">
    <source>
        <dbReference type="Pfam" id="PF24384"/>
    </source>
</evidence>
<dbReference type="PANTHER" id="PTHR14795">
    <property type="entry name" value="HELICASE RELATED"/>
    <property type="match status" value="1"/>
</dbReference>
<name>A0ABQ8US61_9EUKA</name>
<sequence length="727" mass="78427">MRVGHCIFPAWILVYVISWILLGVFPALILPRRMALSNATDSLPPMGNRADNVFWFLQISDLHLTSTEETNRTTDLEAFLTSVQNQIAPEVVLVTGDIIDSKTTELTSYLDTEAWKGYHDALVRSGALDPAHPCKYVLDVPGNHDGFGQPWNVDEPTLFMQYGSCGPLLSHGASVAATPLTHSHLVRKSYGTYGFLGVDTTSHPGPIMPINDDGNVLPQTMSEVQDFLGGGPYNGSVIFQHHPLTSMNLYTWNFYTTTVTPSGQVNALLDGHAHYPPGMYGHAGSTLELELGDWKTNRWYRLAAFDHDLFSFTDAQYAKDPVVILITNPKDARFLTAREPLHRLAQSTHVRALVFPTPAPGAPPVRIDQVTVTLDEQAPTLMRYASGTLGPMYVAPWAPAGLDAARGTHTVTVTAHYTRLVAGAPTETVTASQTFTLDGISVSGPFAWSRIELAVSSYAFWVSMLVSFGLYFLLFLLLLPKLALCHAHRQPRHRSAALAALGLAPTATWADLPPSQSLLCFCLTHPGGVDTPTTTGTATTANIAPEVLTTPRHHVVVSAPDMPPPPPPRAAAWRRFRALVARVLAWVRAALHPVDGAAFSWGAYLPDGYLRDGMSTQLFNPIYSLGFGGFLISVAHLTRLLMAIRLRGLNRAAQVDGGAVRVVPAGGEDGGKKPKGKEGPGVVVAELAGQEASGMGLFRPTRDTAFSPPACCCLGCGECSCGAWTQV</sequence>
<evidence type="ECO:0000313" key="5">
    <source>
        <dbReference type="Proteomes" id="UP001141327"/>
    </source>
</evidence>
<dbReference type="Pfam" id="PF24384">
    <property type="entry name" value="Ig_TMM62"/>
    <property type="match status" value="1"/>
</dbReference>
<reference evidence="4" key="1">
    <citation type="journal article" date="2022" name="bioRxiv">
        <title>Genomics of Preaxostyla Flagellates Illuminates Evolutionary Transitions and the Path Towards Mitochondrial Loss.</title>
        <authorList>
            <person name="Novak L.V.F."/>
            <person name="Treitli S.C."/>
            <person name="Pyrih J."/>
            <person name="Halakuc P."/>
            <person name="Pipaliya S.V."/>
            <person name="Vacek V."/>
            <person name="Brzon O."/>
            <person name="Soukal P."/>
            <person name="Eme L."/>
            <person name="Dacks J.B."/>
            <person name="Karnkowska A."/>
            <person name="Elias M."/>
            <person name="Hampl V."/>
        </authorList>
    </citation>
    <scope>NUCLEOTIDE SEQUENCE</scope>
    <source>
        <strain evidence="4">RCP-MX</strain>
    </source>
</reference>
<keyword evidence="1" id="KW-0472">Membrane</keyword>
<keyword evidence="1" id="KW-1133">Transmembrane helix</keyword>
<comment type="caution">
    <text evidence="4">The sequence shown here is derived from an EMBL/GenBank/DDBJ whole genome shotgun (WGS) entry which is preliminary data.</text>
</comment>
<dbReference type="EMBL" id="JAPMOS010000005">
    <property type="protein sequence ID" value="KAJ4461968.1"/>
    <property type="molecule type" value="Genomic_DNA"/>
</dbReference>
<organism evidence="4 5">
    <name type="scientific">Paratrimastix pyriformis</name>
    <dbReference type="NCBI Taxonomy" id="342808"/>
    <lineage>
        <taxon>Eukaryota</taxon>
        <taxon>Metamonada</taxon>
        <taxon>Preaxostyla</taxon>
        <taxon>Paratrimastigidae</taxon>
        <taxon>Paratrimastix</taxon>
    </lineage>
</organism>
<dbReference type="InterPro" id="IPR029052">
    <property type="entry name" value="Metallo-depent_PP-like"/>
</dbReference>
<dbReference type="SUPFAM" id="SSF56300">
    <property type="entry name" value="Metallo-dependent phosphatases"/>
    <property type="match status" value="1"/>
</dbReference>
<dbReference type="Proteomes" id="UP001141327">
    <property type="component" value="Unassembled WGS sequence"/>
</dbReference>
<dbReference type="Gene3D" id="3.60.21.10">
    <property type="match status" value="1"/>
</dbReference>
<evidence type="ECO:0000313" key="4">
    <source>
        <dbReference type="EMBL" id="KAJ4461968.1"/>
    </source>
</evidence>
<accession>A0ABQ8US61</accession>
<feature type="transmembrane region" description="Helical" evidence="1">
    <location>
        <begin position="12"/>
        <end position="30"/>
    </location>
</feature>
<gene>
    <name evidence="4" type="ORF">PAPYR_1672</name>
</gene>
<evidence type="ECO:0000256" key="1">
    <source>
        <dbReference type="SAM" id="Phobius"/>
    </source>
</evidence>
<dbReference type="PANTHER" id="PTHR14795:SF0">
    <property type="entry name" value="TRANSMEMBRANE PROTEIN 62"/>
    <property type="match status" value="1"/>
</dbReference>
<keyword evidence="1 4" id="KW-0812">Transmembrane</keyword>
<keyword evidence="5" id="KW-1185">Reference proteome</keyword>
<feature type="transmembrane region" description="Helical" evidence="1">
    <location>
        <begin position="458"/>
        <end position="479"/>
    </location>
</feature>
<dbReference type="InterPro" id="IPR056229">
    <property type="entry name" value="Ig_TMM62"/>
</dbReference>
<evidence type="ECO:0000259" key="2">
    <source>
        <dbReference type="Pfam" id="PF00149"/>
    </source>
</evidence>
<dbReference type="Pfam" id="PF00149">
    <property type="entry name" value="Metallophos"/>
    <property type="match status" value="1"/>
</dbReference>
<feature type="transmembrane region" description="Helical" evidence="1">
    <location>
        <begin position="622"/>
        <end position="642"/>
    </location>
</feature>
<feature type="domain" description="Calcineurin-like phosphoesterase" evidence="2">
    <location>
        <begin position="55"/>
        <end position="275"/>
    </location>
</feature>
<protein>
    <submittedName>
        <fullName evidence="4">Transmembrane protein 62</fullName>
    </submittedName>
</protein>
<dbReference type="InterPro" id="IPR004843">
    <property type="entry name" value="Calcineurin-like_PHP"/>
</dbReference>
<feature type="transmembrane region" description="Helical" evidence="1">
    <location>
        <begin position="579"/>
        <end position="602"/>
    </location>
</feature>
<feature type="domain" description="TMEM62 Ig-like" evidence="3">
    <location>
        <begin position="320"/>
        <end position="406"/>
    </location>
</feature>